<evidence type="ECO:0000256" key="9">
    <source>
        <dbReference type="ARBA" id="ARBA00022705"/>
    </source>
</evidence>
<reference evidence="24" key="1">
    <citation type="journal article" date="2018" name="Arch. Virol.">
        <title>Novel single-stranded, circular DNA virus identified in cats in Japan.</title>
        <authorList>
            <person name="Takano T."/>
            <person name="Yanai Y."/>
            <person name="Hiramatsu K."/>
            <person name="Doki T."/>
            <person name="Hohdatsu T."/>
        </authorList>
    </citation>
    <scope>NUCLEOTIDE SEQUENCE</scope>
    <source>
        <strain evidence="24">KU14</strain>
    </source>
</reference>
<evidence type="ECO:0000256" key="4">
    <source>
        <dbReference type="ARBA" id="ARBA00008545"/>
    </source>
</evidence>
<dbReference type="EMBL" id="LC389584">
    <property type="protein sequence ID" value="BBE52295.1"/>
    <property type="molecule type" value="Genomic_DNA"/>
</dbReference>
<comment type="subcellular location">
    <subcellularLocation>
        <location evidence="3">Host nucleus</location>
    </subcellularLocation>
</comment>
<comment type="catalytic activity">
    <reaction evidence="22">
        <text>ATP + H2O = ADP + phosphate + H(+)</text>
        <dbReference type="Rhea" id="RHEA:13065"/>
        <dbReference type="ChEBI" id="CHEBI:15377"/>
        <dbReference type="ChEBI" id="CHEBI:15378"/>
        <dbReference type="ChEBI" id="CHEBI:30616"/>
        <dbReference type="ChEBI" id="CHEBI:43474"/>
        <dbReference type="ChEBI" id="CHEBI:456216"/>
    </reaction>
</comment>
<evidence type="ECO:0000256" key="2">
    <source>
        <dbReference type="ARBA" id="ARBA00001946"/>
    </source>
</evidence>
<dbReference type="GO" id="GO:0004519">
    <property type="term" value="F:endonuclease activity"/>
    <property type="evidence" value="ECO:0007669"/>
    <property type="project" value="UniProtKB-KW"/>
</dbReference>
<keyword evidence="9" id="KW-0235">DNA replication</keyword>
<evidence type="ECO:0000313" key="24">
    <source>
        <dbReference type="EMBL" id="BBE52295.1"/>
    </source>
</evidence>
<keyword evidence="8" id="KW-0548">Nucleotidyltransferase</keyword>
<evidence type="ECO:0000256" key="1">
    <source>
        <dbReference type="ARBA" id="ARBA00001936"/>
    </source>
</evidence>
<dbReference type="InterPro" id="IPR027417">
    <property type="entry name" value="P-loop_NTPase"/>
</dbReference>
<dbReference type="GO" id="GO:0016787">
    <property type="term" value="F:hydrolase activity"/>
    <property type="evidence" value="ECO:0007669"/>
    <property type="project" value="UniProtKB-KW"/>
</dbReference>
<keyword evidence="10" id="KW-0540">Nuclease</keyword>
<dbReference type="InterPro" id="IPR000605">
    <property type="entry name" value="Helicase_SF3_ssDNA/RNA_vir"/>
</dbReference>
<accession>A0A2Z6GFU3</accession>
<keyword evidence="17" id="KW-0190">Covalent protein-DNA linkage</keyword>
<keyword evidence="19" id="KW-0511">Multifunctional enzyme</keyword>
<evidence type="ECO:0000256" key="14">
    <source>
        <dbReference type="ARBA" id="ARBA00022801"/>
    </source>
</evidence>
<evidence type="ECO:0000256" key="19">
    <source>
        <dbReference type="ARBA" id="ARBA00023268"/>
    </source>
</evidence>
<comment type="similarity">
    <text evidence="4">Belongs to the nanoviruses/circoviruses replication-associated protein family.</text>
</comment>
<dbReference type="Proteomes" id="UP000288615">
    <property type="component" value="Segment"/>
</dbReference>
<evidence type="ECO:0000256" key="8">
    <source>
        <dbReference type="ARBA" id="ARBA00022695"/>
    </source>
</evidence>
<evidence type="ECO:0000259" key="23">
    <source>
        <dbReference type="PROSITE" id="PS52020"/>
    </source>
</evidence>
<keyword evidence="14" id="KW-0378">Hydrolase</keyword>
<evidence type="ECO:0000256" key="15">
    <source>
        <dbReference type="ARBA" id="ARBA00022806"/>
    </source>
</evidence>
<dbReference type="GO" id="GO:0005524">
    <property type="term" value="F:ATP binding"/>
    <property type="evidence" value="ECO:0007669"/>
    <property type="project" value="UniProtKB-KW"/>
</dbReference>
<dbReference type="Gene3D" id="3.40.1310.20">
    <property type="match status" value="1"/>
</dbReference>
<evidence type="ECO:0000256" key="12">
    <source>
        <dbReference type="ARBA" id="ARBA00022741"/>
    </source>
</evidence>
<keyword evidence="13" id="KW-0255">Endonuclease</keyword>
<keyword evidence="12" id="KW-0547">Nucleotide-binding</keyword>
<dbReference type="KEGG" id="vg:41702253"/>
<keyword evidence="11" id="KW-0479">Metal-binding</keyword>
<dbReference type="PROSITE" id="PS52020">
    <property type="entry name" value="CRESS_DNA_REP"/>
    <property type="match status" value="1"/>
</dbReference>
<keyword evidence="15" id="KW-0347">Helicase</keyword>
<evidence type="ECO:0000256" key="10">
    <source>
        <dbReference type="ARBA" id="ARBA00022722"/>
    </source>
</evidence>
<sequence length="319" mass="36241">MAATNWCGTLHLGDEEFYGESWLNQLLGAGKITYGIGQIESCPETGRRHFQFYVQVGRTQKLAWMRRHISDKAHFEQARGNVQQNIDYCSKQDSRLDGPWEVGIARRQGQTTGLTAATEMIASGAAVCEVAKLYPVVWVRHGKGLVHLRQTLALDADRREFGPDGPELWVLYGPSGGGKSRFAKEHWPDAFWKAPYSQWWDGYGKHETVILDDFKDDSMRLADLQRLIDWYPLWVEVKGGSLPMLATRYVITSNTHPETWYTRADVHKTIWRRVQDFAEKHGRLLRFPPGEAAAEEAAAEPGSADYLGFPDVFNSWNPL</sequence>
<evidence type="ECO:0000256" key="11">
    <source>
        <dbReference type="ARBA" id="ARBA00022723"/>
    </source>
</evidence>
<dbReference type="Pfam" id="PF02407">
    <property type="entry name" value="Viral_Rep"/>
    <property type="match status" value="1"/>
</dbReference>
<evidence type="ECO:0000256" key="16">
    <source>
        <dbReference type="ARBA" id="ARBA00022840"/>
    </source>
</evidence>
<feature type="domain" description="CRESS-DNA virus Rep endonuclease" evidence="23">
    <location>
        <begin position="1"/>
        <end position="105"/>
    </location>
</feature>
<evidence type="ECO:0000256" key="13">
    <source>
        <dbReference type="ARBA" id="ARBA00022759"/>
    </source>
</evidence>
<dbReference type="GO" id="GO:0042025">
    <property type="term" value="C:host cell nucleus"/>
    <property type="evidence" value="ECO:0007669"/>
    <property type="project" value="UniProtKB-SubCell"/>
</dbReference>
<evidence type="ECO:0000256" key="22">
    <source>
        <dbReference type="ARBA" id="ARBA00049360"/>
    </source>
</evidence>
<dbReference type="RefSeq" id="YP_009551496.1">
    <property type="nucleotide sequence ID" value="NC_040381.1"/>
</dbReference>
<dbReference type="InterPro" id="IPR049912">
    <property type="entry name" value="CRESS_DNA_REP"/>
</dbReference>
<evidence type="ECO:0000256" key="7">
    <source>
        <dbReference type="ARBA" id="ARBA00022679"/>
    </source>
</evidence>
<evidence type="ECO:0000256" key="20">
    <source>
        <dbReference type="ARBA" id="ARBA00030754"/>
    </source>
</evidence>
<keyword evidence="16" id="KW-0067">ATP-binding</keyword>
<dbReference type="GO" id="GO:0003677">
    <property type="term" value="F:DNA binding"/>
    <property type="evidence" value="ECO:0007669"/>
    <property type="project" value="UniProtKB-KW"/>
</dbReference>
<dbReference type="Pfam" id="PF00910">
    <property type="entry name" value="RNA_helicase"/>
    <property type="match status" value="1"/>
</dbReference>
<evidence type="ECO:0000313" key="25">
    <source>
        <dbReference type="Proteomes" id="UP000288615"/>
    </source>
</evidence>
<organism evidence="24">
    <name type="scientific">Feline stool-associated circular virus KU14</name>
    <dbReference type="NCBI Taxonomy" id="2249941"/>
    <lineage>
        <taxon>Viruses</taxon>
        <taxon>Monodnaviria</taxon>
        <taxon>Shotokuvirae</taxon>
        <taxon>Cressdnaviricota</taxon>
        <taxon>Arfiviricetes</taxon>
        <taxon>Cirlivirales</taxon>
        <taxon>Vilyaviridae</taxon>
        <taxon>Andurilvirus</taxon>
        <taxon>Andurilvirus erebor</taxon>
    </lineage>
</organism>
<evidence type="ECO:0000256" key="6">
    <source>
        <dbReference type="ARBA" id="ARBA00022562"/>
    </source>
</evidence>
<proteinExistence type="inferred from homology"/>
<dbReference type="SUPFAM" id="SSF52540">
    <property type="entry name" value="P-loop containing nucleoside triphosphate hydrolases"/>
    <property type="match status" value="1"/>
</dbReference>
<protein>
    <recommendedName>
        <fullName evidence="5">Replication-associated protein</fullName>
    </recommendedName>
    <alternativeName>
        <fullName evidence="20">ATP-dependent helicase Rep</fullName>
    </alternativeName>
    <alternativeName>
        <fullName evidence="21">RepP</fullName>
    </alternativeName>
</protein>
<evidence type="ECO:0000256" key="18">
    <source>
        <dbReference type="ARBA" id="ARBA00023125"/>
    </source>
</evidence>
<dbReference type="GO" id="GO:0016779">
    <property type="term" value="F:nucleotidyltransferase activity"/>
    <property type="evidence" value="ECO:0007669"/>
    <property type="project" value="UniProtKB-KW"/>
</dbReference>
<keyword evidence="6" id="KW-1048">Host nucleus</keyword>
<evidence type="ECO:0000256" key="3">
    <source>
        <dbReference type="ARBA" id="ARBA00004147"/>
    </source>
</evidence>
<dbReference type="GeneID" id="41702253"/>
<dbReference type="GO" id="GO:0046872">
    <property type="term" value="F:metal ion binding"/>
    <property type="evidence" value="ECO:0007669"/>
    <property type="project" value="UniProtKB-KW"/>
</dbReference>
<name>A0A2Z6GFU3_9VIRU</name>
<comment type="cofactor">
    <cofactor evidence="1">
        <name>Mn(2+)</name>
        <dbReference type="ChEBI" id="CHEBI:29035"/>
    </cofactor>
</comment>
<dbReference type="GO" id="GO:0006260">
    <property type="term" value="P:DNA replication"/>
    <property type="evidence" value="ECO:0007669"/>
    <property type="project" value="UniProtKB-KW"/>
</dbReference>
<comment type="cofactor">
    <cofactor evidence="2">
        <name>Mg(2+)</name>
        <dbReference type="ChEBI" id="CHEBI:18420"/>
    </cofactor>
</comment>
<keyword evidence="18" id="KW-0238">DNA-binding</keyword>
<keyword evidence="25" id="KW-1185">Reference proteome</keyword>
<keyword evidence="7" id="KW-0808">Transferase</keyword>
<gene>
    <name evidence="24" type="primary">putative Rep</name>
</gene>
<evidence type="ECO:0000256" key="5">
    <source>
        <dbReference type="ARBA" id="ARBA00014531"/>
    </source>
</evidence>
<evidence type="ECO:0000256" key="21">
    <source>
        <dbReference type="ARBA" id="ARBA00032243"/>
    </source>
</evidence>
<dbReference type="GO" id="GO:0003724">
    <property type="term" value="F:RNA helicase activity"/>
    <property type="evidence" value="ECO:0007669"/>
    <property type="project" value="InterPro"/>
</dbReference>
<dbReference type="GO" id="GO:0003723">
    <property type="term" value="F:RNA binding"/>
    <property type="evidence" value="ECO:0007669"/>
    <property type="project" value="InterPro"/>
</dbReference>
<evidence type="ECO:0000256" key="17">
    <source>
        <dbReference type="ARBA" id="ARBA00023124"/>
    </source>
</evidence>